<dbReference type="GO" id="GO:0033013">
    <property type="term" value="P:tetrapyrrole metabolic process"/>
    <property type="evidence" value="ECO:0007669"/>
    <property type="project" value="UniProtKB-ARBA"/>
</dbReference>
<feature type="transmembrane region" description="Helical" evidence="6">
    <location>
        <begin position="51"/>
        <end position="70"/>
    </location>
</feature>
<proteinExistence type="inferred from homology"/>
<comment type="similarity">
    <text evidence="2">Belongs to the TspO/BZRP family.</text>
</comment>
<feature type="transmembrane region" description="Helical" evidence="6">
    <location>
        <begin position="138"/>
        <end position="155"/>
    </location>
</feature>
<dbReference type="FunFam" id="1.20.1260.100:FF:000001">
    <property type="entry name" value="translocator protein 2"/>
    <property type="match status" value="1"/>
</dbReference>
<feature type="chain" id="PRO_5039594652" evidence="7">
    <location>
        <begin position="18"/>
        <end position="165"/>
    </location>
</feature>
<dbReference type="EMBL" id="JXST01000041">
    <property type="protein sequence ID" value="KIU14585.1"/>
    <property type="molecule type" value="Genomic_DNA"/>
</dbReference>
<dbReference type="PIRSF" id="PIRSF005859">
    <property type="entry name" value="PBR"/>
    <property type="match status" value="1"/>
</dbReference>
<keyword evidence="3 6" id="KW-0812">Transmembrane</keyword>
<dbReference type="Proteomes" id="UP000032221">
    <property type="component" value="Unassembled WGS sequence"/>
</dbReference>
<dbReference type="GO" id="GO:0016020">
    <property type="term" value="C:membrane"/>
    <property type="evidence" value="ECO:0007669"/>
    <property type="project" value="UniProtKB-SubCell"/>
</dbReference>
<organism evidence="8 9">
    <name type="scientific">Mycolicibacterium llatzerense</name>
    <dbReference type="NCBI Taxonomy" id="280871"/>
    <lineage>
        <taxon>Bacteria</taxon>
        <taxon>Bacillati</taxon>
        <taxon>Actinomycetota</taxon>
        <taxon>Actinomycetes</taxon>
        <taxon>Mycobacteriales</taxon>
        <taxon>Mycobacteriaceae</taxon>
        <taxon>Mycolicibacterium</taxon>
    </lineage>
</organism>
<comment type="caution">
    <text evidence="8">The sequence shown here is derived from an EMBL/GenBank/DDBJ whole genome shotgun (WGS) entry which is preliminary data.</text>
</comment>
<dbReference type="OrthoDB" id="9795496at2"/>
<evidence type="ECO:0000256" key="2">
    <source>
        <dbReference type="ARBA" id="ARBA00007524"/>
    </source>
</evidence>
<dbReference type="InterPro" id="IPR004307">
    <property type="entry name" value="TspO_MBR"/>
</dbReference>
<keyword evidence="7" id="KW-0732">Signal</keyword>
<accession>A0A0D1L0Q2</accession>
<dbReference type="PATRIC" id="fig|280871.6.peg.4927"/>
<feature type="signal peptide" evidence="7">
    <location>
        <begin position="1"/>
        <end position="17"/>
    </location>
</feature>
<evidence type="ECO:0000256" key="6">
    <source>
        <dbReference type="SAM" id="Phobius"/>
    </source>
</evidence>
<feature type="transmembrane region" description="Helical" evidence="6">
    <location>
        <begin position="82"/>
        <end position="101"/>
    </location>
</feature>
<name>A0A0D1L0Q2_9MYCO</name>
<comment type="subcellular location">
    <subcellularLocation>
        <location evidence="1">Membrane</location>
        <topology evidence="1">Multi-pass membrane protein</topology>
    </subcellularLocation>
</comment>
<gene>
    <name evidence="8" type="ORF">TL10_23800</name>
</gene>
<evidence type="ECO:0000313" key="8">
    <source>
        <dbReference type="EMBL" id="KIU14585.1"/>
    </source>
</evidence>
<dbReference type="PANTHER" id="PTHR10057:SF0">
    <property type="entry name" value="TRANSLOCATOR PROTEIN"/>
    <property type="match status" value="1"/>
</dbReference>
<dbReference type="RefSeq" id="WP_043987622.1">
    <property type="nucleotide sequence ID" value="NZ_JXST01000041.1"/>
</dbReference>
<dbReference type="AlphaFoldDB" id="A0A0D1L0Q2"/>
<protein>
    <submittedName>
        <fullName evidence="8">TspO and MBR s</fullName>
    </submittedName>
</protein>
<evidence type="ECO:0000313" key="9">
    <source>
        <dbReference type="Proteomes" id="UP000032221"/>
    </source>
</evidence>
<dbReference type="InterPro" id="IPR038330">
    <property type="entry name" value="TspO/MBR-related_sf"/>
</dbReference>
<dbReference type="PANTHER" id="PTHR10057">
    <property type="entry name" value="PERIPHERAL-TYPE BENZODIAZEPINE RECEPTOR"/>
    <property type="match status" value="1"/>
</dbReference>
<evidence type="ECO:0000256" key="4">
    <source>
        <dbReference type="ARBA" id="ARBA00022989"/>
    </source>
</evidence>
<evidence type="ECO:0000256" key="7">
    <source>
        <dbReference type="SAM" id="SignalP"/>
    </source>
</evidence>
<keyword evidence="5 6" id="KW-0472">Membrane</keyword>
<evidence type="ECO:0000256" key="1">
    <source>
        <dbReference type="ARBA" id="ARBA00004141"/>
    </source>
</evidence>
<dbReference type="CDD" id="cd15904">
    <property type="entry name" value="TSPO_MBR"/>
    <property type="match status" value="1"/>
</dbReference>
<evidence type="ECO:0000256" key="5">
    <source>
        <dbReference type="ARBA" id="ARBA00023136"/>
    </source>
</evidence>
<reference evidence="8 9" key="1">
    <citation type="submission" date="2015-01" db="EMBL/GenBank/DDBJ databases">
        <title>Genome sequence of Mycobacterium llatzerense and Mycobacterium immunogenum recovered from brain abscess.</title>
        <authorList>
            <person name="Greninger A.L."/>
            <person name="Langelier C."/>
            <person name="Cunningham G."/>
            <person name="Chiu C.Y."/>
            <person name="Miller S."/>
        </authorList>
    </citation>
    <scope>NUCLEOTIDE SEQUENCE [LARGE SCALE GENOMIC DNA]</scope>
    <source>
        <strain evidence="8 9">CLUC14</strain>
    </source>
</reference>
<dbReference type="Gene3D" id="1.20.1260.100">
    <property type="entry name" value="TspO/MBR protein"/>
    <property type="match status" value="1"/>
</dbReference>
<sequence length="165" mass="17843">MRITTLLITAAATVATTAVGGAATAPAVRSSWYEQLRKPAYQPPRQVFPVVWPALYTDIAVVSAAAIDELGATGRDIERRAYRNGLALNLVLNAAWSWLFFNRRRFGTATAVSAALTVSSADLTRRAVDAIGGRAAPLALYPLWCAFATVLCGHIRQLNRRAERS</sequence>
<keyword evidence="4 6" id="KW-1133">Transmembrane helix</keyword>
<keyword evidence="9" id="KW-1185">Reference proteome</keyword>
<evidence type="ECO:0000256" key="3">
    <source>
        <dbReference type="ARBA" id="ARBA00022692"/>
    </source>
</evidence>
<dbReference type="STRING" id="280871.TL10_23800"/>
<dbReference type="Pfam" id="PF03073">
    <property type="entry name" value="TspO_MBR"/>
    <property type="match status" value="1"/>
</dbReference>